<keyword evidence="4 9" id="KW-0418">Kinase</keyword>
<feature type="compositionally biased region" description="Low complexity" evidence="6">
    <location>
        <begin position="1308"/>
        <end position="1320"/>
    </location>
</feature>
<dbReference type="PROSITE" id="PS50057">
    <property type="entry name" value="FERM_3"/>
    <property type="match status" value="1"/>
</dbReference>
<dbReference type="InterPro" id="IPR036137">
    <property type="entry name" value="Focal_adhe_kin_target_dom_sf"/>
</dbReference>
<dbReference type="Gene3D" id="1.20.80.10">
    <property type="match status" value="1"/>
</dbReference>
<sequence length="1627" mass="182084">MSKLQATLGFGTQLAPMPKNEGKIDECVLHLHMPNKGMRPINVNEANDTVLHVIERAVRSLVPGHMPNPHFYALRLNNVVTKEILWMTRSTGMNQVMKYIWYPICPNFECSNYDNTNVKSSNRSSVNSVWRAELRIRYIPNSLAEFYEQDKTSCLYYFDQAKQDYVLSDPTIDVETAIQLCCLGIRHYLKNTVIKAPDKKHHIDYVEKEIGLNSFLPKSVISSVKPKNLKKLIQAGYKKVYNLTDIEYITKFFDLLQTCKINGNEKFSVTLSSAWNISGFLFIGSQIGISYQTHPQADLTSVATFKDIIKIVTLAIPRDSVNNQSKKQIANTASTDDKYNPCKCWEVKTQLRITTRSNDEDLVITCDGINTAESIADLIDGYCCLIQGSGYVSKWERNDVNTLNSINNGLNASAAGSKGNQNNGLDKEKQNEEDQTDGGGATIQTSTKPKPTLTEDYAEIGLIDDEGDYSTPTARNYELERSQINLNEKIGVGQFGDVHIGTYFPKAKKNTKSNALNTMEMKSSVIQVAVKTCKASDDPQKMEQFLEEAYIMQKFDHPHIIRLIGICSESPIWIVMELARHGELRAYLKANSKKLKRGTLLLYCYQLSTALSYLESKKFVHRDIAARNVLVSSPTCIKLADFGLSRWVSDQSYYHSSMCILPIKWMAPESINFRRFTNASDVWMFGVCAWEILMLGVKPFQGIKNSDVITKLENGERLPLPKDCPPRLYSLMSQCWAHEPSKRPTFQRIKETLYEILVDEKISDSETMRRENRRVAAMSWSGCEGEVPPVKPTRTPFEGDSALQSSIVSEKNPLSPQTYIIAQNPEVLARLMMENENRSINPAAYTTPASVFNTLAVEIDETKTTKVPNSSDVPLKMTKLPASELFKLDPIADEQNVSTLTRLGGTQKQTASLKSTTITNETQPLSLPLHCSCLDKAKHSTNCIYLNAGNAVDPSTTVYLKNSRAEVQNNFCTIPTNLPCQKPQMQNNFVLYNPQTNIYDFQRMPVDPKITKSDLLRRCNPHSYGSLERNHDTYIIGAVKPMPSKGGSLERNQSISISNNFMRDWVHRSSSLERATTLDAYAGNQTTKTNLSNSLERNISYRTYRNQMKSSMEAEPLQEEIYDFGGSNVKSCATSSLNRNRTADIIPRMQSQRDLTGNCKSQAIAEPFDPKVSPNSTYTPMAPGGKSFTTSYGIGKDFNMHTMQQYPYPINENCELEASNYTDNIHLVQQSAKSAGTSQDGVHIAECPLGAQKKRLSLATSNSDINAMGYFNSHHGPSSLPECSPSISNSLGASRPHTPDCKLDTLKNSTSSIENSSSSNCIDTPSDLRPNNDVATAKQTVTSSGNKPTLAIDRSNDEVYSATKNVVKAIMTLSQDVEKSNANNYLYLVRNVGIELRALLASVDRLSRVFPTQALREVEMAHKVLSKDMQDLVATMRLAQQYSDTTLDSEYRRNMLSSAHVLAMDAKNLFDVVDSIRRRHGISSTPPAPLQERARSNPLSSTSSDPSAFTVKTSSGHTITPNEETAVTLTEDGYQVMSNSKYQNYNNLVTEKDKIDEELTQQQLPNIGNLHVTTHLNNEGVSRRTNLAFEHIMHNTNEQLQIVEHTDSSEFDHLYSNTNIASQKRCN</sequence>
<feature type="domain" description="FERM" evidence="8">
    <location>
        <begin position="27"/>
        <end position="390"/>
    </location>
</feature>
<dbReference type="SUPFAM" id="SSF50729">
    <property type="entry name" value="PH domain-like"/>
    <property type="match status" value="1"/>
</dbReference>
<dbReference type="PRINTS" id="PR00109">
    <property type="entry name" value="TYRKINASE"/>
</dbReference>
<dbReference type="InterPro" id="IPR001245">
    <property type="entry name" value="Ser-Thr/Tyr_kinase_cat_dom"/>
</dbReference>
<dbReference type="Gene3D" id="1.10.510.10">
    <property type="entry name" value="Transferase(Phosphotransferase) domain 1"/>
    <property type="match status" value="1"/>
</dbReference>
<dbReference type="SUPFAM" id="SSF54236">
    <property type="entry name" value="Ubiquitin-like"/>
    <property type="match status" value="1"/>
</dbReference>
<evidence type="ECO:0000313" key="9">
    <source>
        <dbReference type="EMBL" id="JAC49802.1"/>
    </source>
</evidence>
<dbReference type="PANTHER" id="PTHR46221:SF9">
    <property type="entry name" value="NON-SPECIFIC PROTEIN-TYROSINE KINASE"/>
    <property type="match status" value="1"/>
</dbReference>
<name>A0A034W678_BACDO</name>
<protein>
    <submittedName>
        <fullName evidence="9">Focal adhesion kinase 1</fullName>
    </submittedName>
</protein>
<dbReference type="InterPro" id="IPR029071">
    <property type="entry name" value="Ubiquitin-like_domsf"/>
</dbReference>
<dbReference type="Gene3D" id="3.10.20.90">
    <property type="entry name" value="Phosphatidylinositol 3-kinase Catalytic Subunit, Chain A, domain 1"/>
    <property type="match status" value="1"/>
</dbReference>
<dbReference type="InterPro" id="IPR000719">
    <property type="entry name" value="Prot_kinase_dom"/>
</dbReference>
<evidence type="ECO:0000256" key="6">
    <source>
        <dbReference type="SAM" id="MobiDB-lite"/>
    </source>
</evidence>
<dbReference type="GO" id="GO:0005524">
    <property type="term" value="F:ATP binding"/>
    <property type="evidence" value="ECO:0007669"/>
    <property type="project" value="InterPro"/>
</dbReference>
<dbReference type="InterPro" id="IPR011009">
    <property type="entry name" value="Kinase-like_dom_sf"/>
</dbReference>
<accession>A0A034W678</accession>
<dbReference type="SUPFAM" id="SSF68993">
    <property type="entry name" value="FAT domain of focal adhesion kinase"/>
    <property type="match status" value="1"/>
</dbReference>
<dbReference type="Gene3D" id="1.20.120.330">
    <property type="entry name" value="Nucleotidyltransferases domain 2"/>
    <property type="match status" value="1"/>
</dbReference>
<feature type="region of interest" description="Disordered" evidence="6">
    <location>
        <begin position="1480"/>
        <end position="1519"/>
    </location>
</feature>
<evidence type="ECO:0000259" key="8">
    <source>
        <dbReference type="PROSITE" id="PS50057"/>
    </source>
</evidence>
<dbReference type="GO" id="GO:0004713">
    <property type="term" value="F:protein tyrosine kinase activity"/>
    <property type="evidence" value="ECO:0007669"/>
    <property type="project" value="InterPro"/>
</dbReference>
<dbReference type="EMBL" id="GAKP01009150">
    <property type="protein sequence ID" value="JAC49802.1"/>
    <property type="molecule type" value="Transcribed_RNA"/>
</dbReference>
<dbReference type="GO" id="GO:0009887">
    <property type="term" value="P:animal organ morphogenesis"/>
    <property type="evidence" value="ECO:0007669"/>
    <property type="project" value="UniProtKB-ARBA"/>
</dbReference>
<keyword evidence="3" id="KW-0547">Nucleotide-binding</keyword>
<dbReference type="Pfam" id="PF21477">
    <property type="entry name" value="FERM_C_FAK1"/>
    <property type="match status" value="1"/>
</dbReference>
<dbReference type="InterPro" id="IPR000299">
    <property type="entry name" value="FERM_domain"/>
</dbReference>
<dbReference type="GO" id="GO:0008284">
    <property type="term" value="P:positive regulation of cell population proliferation"/>
    <property type="evidence" value="ECO:0007669"/>
    <property type="project" value="UniProtKB-ARBA"/>
</dbReference>
<dbReference type="GO" id="GO:0005925">
    <property type="term" value="C:focal adhesion"/>
    <property type="evidence" value="ECO:0007669"/>
    <property type="project" value="InterPro"/>
</dbReference>
<dbReference type="InterPro" id="IPR008266">
    <property type="entry name" value="Tyr_kinase_AS"/>
</dbReference>
<dbReference type="GO" id="GO:0071944">
    <property type="term" value="C:cell periphery"/>
    <property type="evidence" value="ECO:0007669"/>
    <property type="project" value="UniProtKB-ARBA"/>
</dbReference>
<dbReference type="FunFam" id="3.30.200.20:FF:000629">
    <property type="entry name" value="Focal adhesion kinase, isoform D"/>
    <property type="match status" value="1"/>
</dbReference>
<dbReference type="PANTHER" id="PTHR46221">
    <property type="entry name" value="FERM AND PDZ DOMAIN-CONTAINING PROTEIN FAMILY MEMBER"/>
    <property type="match status" value="1"/>
</dbReference>
<dbReference type="OrthoDB" id="9976756at2759"/>
<dbReference type="InterPro" id="IPR014352">
    <property type="entry name" value="FERM/acyl-CoA-bd_prot_sf"/>
</dbReference>
<dbReference type="InterPro" id="IPR049385">
    <property type="entry name" value="FAK1-like_FERM_C"/>
</dbReference>
<dbReference type="PROSITE" id="PS00109">
    <property type="entry name" value="PROTEIN_KINASE_TYR"/>
    <property type="match status" value="1"/>
</dbReference>
<dbReference type="InterPro" id="IPR005189">
    <property type="entry name" value="Focal_adhesion_kin_target_dom"/>
</dbReference>
<dbReference type="Pfam" id="PF03623">
    <property type="entry name" value="Focal_AT"/>
    <property type="match status" value="1"/>
</dbReference>
<keyword evidence="5" id="KW-0067">ATP-binding</keyword>
<keyword evidence="2" id="KW-0808">Transferase</keyword>
<feature type="region of interest" description="Disordered" evidence="6">
    <location>
        <begin position="412"/>
        <end position="451"/>
    </location>
</feature>
<keyword evidence="1" id="KW-0597">Phosphoprotein</keyword>
<dbReference type="InterPro" id="IPR011993">
    <property type="entry name" value="PH-like_dom_sf"/>
</dbReference>
<evidence type="ECO:0000256" key="4">
    <source>
        <dbReference type="ARBA" id="ARBA00022777"/>
    </source>
</evidence>
<dbReference type="FunFam" id="1.10.510.10:FF:000039">
    <property type="entry name" value="Focal adhesion kinase, isoform D"/>
    <property type="match status" value="1"/>
</dbReference>
<dbReference type="SMART" id="SM00295">
    <property type="entry name" value="B41"/>
    <property type="match status" value="1"/>
</dbReference>
<evidence type="ECO:0000256" key="3">
    <source>
        <dbReference type="ARBA" id="ARBA00022741"/>
    </source>
</evidence>
<dbReference type="CDD" id="cd14473">
    <property type="entry name" value="FERM_B-lobe"/>
    <property type="match status" value="1"/>
</dbReference>
<dbReference type="Gene3D" id="2.30.29.30">
    <property type="entry name" value="Pleckstrin-homology domain (PH domain)/Phosphotyrosine-binding domain (PTB)"/>
    <property type="match status" value="1"/>
</dbReference>
<dbReference type="PROSITE" id="PS50011">
    <property type="entry name" value="PROTEIN_KINASE_DOM"/>
    <property type="match status" value="1"/>
</dbReference>
<dbReference type="SUPFAM" id="SSF56112">
    <property type="entry name" value="Protein kinase-like (PK-like)"/>
    <property type="match status" value="1"/>
</dbReference>
<evidence type="ECO:0000259" key="7">
    <source>
        <dbReference type="PROSITE" id="PS50011"/>
    </source>
</evidence>
<dbReference type="Pfam" id="PF00373">
    <property type="entry name" value="FERM_M"/>
    <property type="match status" value="1"/>
</dbReference>
<evidence type="ECO:0000256" key="5">
    <source>
        <dbReference type="ARBA" id="ARBA00022840"/>
    </source>
</evidence>
<evidence type="ECO:0000256" key="2">
    <source>
        <dbReference type="ARBA" id="ARBA00022679"/>
    </source>
</evidence>
<dbReference type="GO" id="GO:0007172">
    <property type="term" value="P:signal complex assembly"/>
    <property type="evidence" value="ECO:0007669"/>
    <property type="project" value="InterPro"/>
</dbReference>
<dbReference type="GO" id="GO:0030182">
    <property type="term" value="P:neuron differentiation"/>
    <property type="evidence" value="ECO:0007669"/>
    <property type="project" value="UniProtKB-ARBA"/>
</dbReference>
<dbReference type="InterPro" id="IPR035963">
    <property type="entry name" value="FERM_2"/>
</dbReference>
<dbReference type="InterPro" id="IPR019748">
    <property type="entry name" value="FERM_central"/>
</dbReference>
<feature type="region of interest" description="Disordered" evidence="6">
    <location>
        <begin position="1276"/>
        <end position="1330"/>
    </location>
</feature>
<feature type="compositionally biased region" description="Polar residues" evidence="6">
    <location>
        <begin position="1510"/>
        <end position="1519"/>
    </location>
</feature>
<dbReference type="SUPFAM" id="SSF47031">
    <property type="entry name" value="Second domain of FERM"/>
    <property type="match status" value="1"/>
</dbReference>
<dbReference type="InterPro" id="IPR019749">
    <property type="entry name" value="Band_41_domain"/>
</dbReference>
<feature type="domain" description="Protein kinase" evidence="7">
    <location>
        <begin position="484"/>
        <end position="757"/>
    </location>
</feature>
<dbReference type="Gene3D" id="3.30.200.20">
    <property type="entry name" value="Phosphorylase Kinase, domain 1"/>
    <property type="match status" value="1"/>
</dbReference>
<dbReference type="Pfam" id="PF07714">
    <property type="entry name" value="PK_Tyr_Ser-Thr"/>
    <property type="match status" value="1"/>
</dbReference>
<gene>
    <name evidence="9" type="primary">FAK1</name>
</gene>
<organism evidence="9">
    <name type="scientific">Bactrocera dorsalis</name>
    <name type="common">Oriental fruit fly</name>
    <name type="synonym">Dacus dorsalis</name>
    <dbReference type="NCBI Taxonomy" id="27457"/>
    <lineage>
        <taxon>Eukaryota</taxon>
        <taxon>Metazoa</taxon>
        <taxon>Ecdysozoa</taxon>
        <taxon>Arthropoda</taxon>
        <taxon>Hexapoda</taxon>
        <taxon>Insecta</taxon>
        <taxon>Pterygota</taxon>
        <taxon>Neoptera</taxon>
        <taxon>Endopterygota</taxon>
        <taxon>Diptera</taxon>
        <taxon>Brachycera</taxon>
        <taxon>Muscomorpha</taxon>
        <taxon>Tephritoidea</taxon>
        <taxon>Tephritidae</taxon>
        <taxon>Bactrocera</taxon>
        <taxon>Bactrocera</taxon>
    </lineage>
</organism>
<dbReference type="InterPro" id="IPR020635">
    <property type="entry name" value="Tyr_kinase_cat_dom"/>
</dbReference>
<feature type="compositionally biased region" description="Low complexity" evidence="6">
    <location>
        <begin position="1496"/>
        <end position="1507"/>
    </location>
</feature>
<proteinExistence type="predicted"/>
<reference evidence="9" key="1">
    <citation type="journal article" date="2014" name="BMC Genomics">
        <title>Characterizing the developmental transcriptome of the oriental fruit fly, Bactrocera dorsalis (Diptera: Tephritidae) through comparative genomic analysis with Drosophila melanogaster utilizing modENCODE datasets.</title>
        <authorList>
            <person name="Geib S.M."/>
            <person name="Calla B."/>
            <person name="Hall B."/>
            <person name="Hou S."/>
            <person name="Manoukis N.C."/>
        </authorList>
    </citation>
    <scope>NUCLEOTIDE SEQUENCE</scope>
    <source>
        <strain evidence="9">Punador</strain>
    </source>
</reference>
<dbReference type="SMART" id="SM00219">
    <property type="entry name" value="TyrKc"/>
    <property type="match status" value="1"/>
</dbReference>
<evidence type="ECO:0000256" key="1">
    <source>
        <dbReference type="ARBA" id="ARBA00022553"/>
    </source>
</evidence>